<sequence length="164" mass="17988">MRLEEATQVTHIAMDDVDSARRRLAAPQHRDHVRGADGLTSTSKQQSQDQPLLTGAQVKFLAVAPHPDGAEDLEQQGRGPVSVVNHGYTFLPWILHICQDRLIGCDLPAASSSFPFRGRSISSFLTDARASRRVHLTLQAQVVAVLVEVGNALVEVTLTHRLRL</sequence>
<name>A0ABQ4IJN1_9ACTN</name>
<organism evidence="2 3">
    <name type="scientific">Micromonospora gifhornensis</name>
    <dbReference type="NCBI Taxonomy" id="84594"/>
    <lineage>
        <taxon>Bacteria</taxon>
        <taxon>Bacillati</taxon>
        <taxon>Actinomycetota</taxon>
        <taxon>Actinomycetes</taxon>
        <taxon>Micromonosporales</taxon>
        <taxon>Micromonosporaceae</taxon>
        <taxon>Micromonospora</taxon>
    </lineage>
</organism>
<feature type="compositionally biased region" description="Polar residues" evidence="1">
    <location>
        <begin position="39"/>
        <end position="50"/>
    </location>
</feature>
<proteinExistence type="predicted"/>
<evidence type="ECO:0000256" key="1">
    <source>
        <dbReference type="SAM" id="MobiDB-lite"/>
    </source>
</evidence>
<keyword evidence="3" id="KW-1185">Reference proteome</keyword>
<dbReference type="Proteomes" id="UP000647860">
    <property type="component" value="Unassembled WGS sequence"/>
</dbReference>
<evidence type="ECO:0000313" key="3">
    <source>
        <dbReference type="Proteomes" id="UP000647860"/>
    </source>
</evidence>
<feature type="region of interest" description="Disordered" evidence="1">
    <location>
        <begin position="24"/>
        <end position="50"/>
    </location>
</feature>
<dbReference type="EMBL" id="BOPA01000036">
    <property type="protein sequence ID" value="GIJ18094.1"/>
    <property type="molecule type" value="Genomic_DNA"/>
</dbReference>
<evidence type="ECO:0000313" key="2">
    <source>
        <dbReference type="EMBL" id="GIJ18094.1"/>
    </source>
</evidence>
<accession>A0ABQ4IJN1</accession>
<gene>
    <name evidence="2" type="ORF">Vgi01_47780</name>
</gene>
<protein>
    <submittedName>
        <fullName evidence="2">Uncharacterized protein</fullName>
    </submittedName>
</protein>
<comment type="caution">
    <text evidence="2">The sequence shown here is derived from an EMBL/GenBank/DDBJ whole genome shotgun (WGS) entry which is preliminary data.</text>
</comment>
<reference evidence="2 3" key="1">
    <citation type="submission" date="2021-01" db="EMBL/GenBank/DDBJ databases">
        <title>Whole genome shotgun sequence of Verrucosispora gifhornensis NBRC 16317.</title>
        <authorList>
            <person name="Komaki H."/>
            <person name="Tamura T."/>
        </authorList>
    </citation>
    <scope>NUCLEOTIDE SEQUENCE [LARGE SCALE GENOMIC DNA]</scope>
    <source>
        <strain evidence="2 3">NBRC 16317</strain>
    </source>
</reference>